<reference evidence="2 3" key="1">
    <citation type="journal article" date="2019" name="Nat. Ecol. Evol.">
        <title>Megaphylogeny resolves global patterns of mushroom evolution.</title>
        <authorList>
            <person name="Varga T."/>
            <person name="Krizsan K."/>
            <person name="Foldi C."/>
            <person name="Dima B."/>
            <person name="Sanchez-Garcia M."/>
            <person name="Sanchez-Ramirez S."/>
            <person name="Szollosi G.J."/>
            <person name="Szarkandi J.G."/>
            <person name="Papp V."/>
            <person name="Albert L."/>
            <person name="Andreopoulos W."/>
            <person name="Angelini C."/>
            <person name="Antonin V."/>
            <person name="Barry K.W."/>
            <person name="Bougher N.L."/>
            <person name="Buchanan P."/>
            <person name="Buyck B."/>
            <person name="Bense V."/>
            <person name="Catcheside P."/>
            <person name="Chovatia M."/>
            <person name="Cooper J."/>
            <person name="Damon W."/>
            <person name="Desjardin D."/>
            <person name="Finy P."/>
            <person name="Geml J."/>
            <person name="Haridas S."/>
            <person name="Hughes K."/>
            <person name="Justo A."/>
            <person name="Karasinski D."/>
            <person name="Kautmanova I."/>
            <person name="Kiss B."/>
            <person name="Kocsube S."/>
            <person name="Kotiranta H."/>
            <person name="LaButti K.M."/>
            <person name="Lechner B.E."/>
            <person name="Liimatainen K."/>
            <person name="Lipzen A."/>
            <person name="Lukacs Z."/>
            <person name="Mihaltcheva S."/>
            <person name="Morgado L.N."/>
            <person name="Niskanen T."/>
            <person name="Noordeloos M.E."/>
            <person name="Ohm R.A."/>
            <person name="Ortiz-Santana B."/>
            <person name="Ovrebo C."/>
            <person name="Racz N."/>
            <person name="Riley R."/>
            <person name="Savchenko A."/>
            <person name="Shiryaev A."/>
            <person name="Soop K."/>
            <person name="Spirin V."/>
            <person name="Szebenyi C."/>
            <person name="Tomsovsky M."/>
            <person name="Tulloss R.E."/>
            <person name="Uehling J."/>
            <person name="Grigoriev I.V."/>
            <person name="Vagvolgyi C."/>
            <person name="Papp T."/>
            <person name="Martin F.M."/>
            <person name="Miettinen O."/>
            <person name="Hibbett D.S."/>
            <person name="Nagy L.G."/>
        </authorList>
    </citation>
    <scope>NUCLEOTIDE SEQUENCE [LARGE SCALE GENOMIC DNA]</scope>
    <source>
        <strain evidence="2 3">OMC1185</strain>
    </source>
</reference>
<dbReference type="PROSITE" id="PS50097">
    <property type="entry name" value="BTB"/>
    <property type="match status" value="1"/>
</dbReference>
<keyword evidence="3" id="KW-1185">Reference proteome</keyword>
<organism evidence="2 3">
    <name type="scientific">Heliocybe sulcata</name>
    <dbReference type="NCBI Taxonomy" id="5364"/>
    <lineage>
        <taxon>Eukaryota</taxon>
        <taxon>Fungi</taxon>
        <taxon>Dikarya</taxon>
        <taxon>Basidiomycota</taxon>
        <taxon>Agaricomycotina</taxon>
        <taxon>Agaricomycetes</taxon>
        <taxon>Gloeophyllales</taxon>
        <taxon>Gloeophyllaceae</taxon>
        <taxon>Heliocybe</taxon>
    </lineage>
</organism>
<dbReference type="EMBL" id="ML213516">
    <property type="protein sequence ID" value="TFK49208.1"/>
    <property type="molecule type" value="Genomic_DNA"/>
</dbReference>
<evidence type="ECO:0000313" key="3">
    <source>
        <dbReference type="Proteomes" id="UP000305948"/>
    </source>
</evidence>
<dbReference type="Proteomes" id="UP000305948">
    <property type="component" value="Unassembled WGS sequence"/>
</dbReference>
<dbReference type="InterPro" id="IPR011333">
    <property type="entry name" value="SKP1/BTB/POZ_sf"/>
</dbReference>
<dbReference type="OrthoDB" id="3217871at2759"/>
<dbReference type="SMART" id="SM00225">
    <property type="entry name" value="BTB"/>
    <property type="match status" value="1"/>
</dbReference>
<feature type="domain" description="BTB" evidence="1">
    <location>
        <begin position="36"/>
        <end position="99"/>
    </location>
</feature>
<proteinExistence type="predicted"/>
<dbReference type="SUPFAM" id="SSF54695">
    <property type="entry name" value="POZ domain"/>
    <property type="match status" value="1"/>
</dbReference>
<name>A0A5C3MZJ4_9AGAM</name>
<dbReference type="InterPro" id="IPR000210">
    <property type="entry name" value="BTB/POZ_dom"/>
</dbReference>
<dbReference type="AlphaFoldDB" id="A0A5C3MZJ4"/>
<accession>A0A5C3MZJ4</accession>
<dbReference type="Gene3D" id="3.30.710.10">
    <property type="entry name" value="Potassium Channel Kv1.1, Chain A"/>
    <property type="match status" value="1"/>
</dbReference>
<sequence length="341" mass="38010">MGVLFSTANPSASVSQDLDQLEETAKKCDQLWFDDGNVIILAGGTLFRIHRGILAAHSAVFQDILSAPRLEEPAIMDDCPFVQLPDDARDVEEFLKVYYVPGYLDFLTARLPLSVCGILRMSQKYGSLTCRRLVVRKLNVSIPTTFSQASMTFGLWQDLSYIPPGPSSCTFGYERSLLSCVIATASQCHIRAFLPSLFYMLGPLEVQSSETLDGQDSGCTAATAHICMAGWARLMQDFREIALASFIGNTSPCSRCDSRKLLCLRNPKNRKTFFGAPFQPLFLKPHALIRELPGLCDRCAAAMEKDIEQANEHVWHDLPVYFGLPRWDILLAELAEILRET</sequence>
<protein>
    <recommendedName>
        <fullName evidence="1">BTB domain-containing protein</fullName>
    </recommendedName>
</protein>
<dbReference type="CDD" id="cd18186">
    <property type="entry name" value="BTB_POZ_ZBTB_KLHL-like"/>
    <property type="match status" value="1"/>
</dbReference>
<evidence type="ECO:0000259" key="1">
    <source>
        <dbReference type="PROSITE" id="PS50097"/>
    </source>
</evidence>
<dbReference type="Pfam" id="PF00651">
    <property type="entry name" value="BTB"/>
    <property type="match status" value="1"/>
</dbReference>
<evidence type="ECO:0000313" key="2">
    <source>
        <dbReference type="EMBL" id="TFK49208.1"/>
    </source>
</evidence>
<gene>
    <name evidence="2" type="ORF">OE88DRAFT_1727034</name>
</gene>